<accession>A0A015MQE2</accession>
<evidence type="ECO:0000313" key="2">
    <source>
        <dbReference type="Proteomes" id="UP000022910"/>
    </source>
</evidence>
<proteinExistence type="predicted"/>
<organism evidence="1 2">
    <name type="scientific">Rhizophagus irregularis (strain DAOM 197198w)</name>
    <name type="common">Glomus intraradices</name>
    <dbReference type="NCBI Taxonomy" id="1432141"/>
    <lineage>
        <taxon>Eukaryota</taxon>
        <taxon>Fungi</taxon>
        <taxon>Fungi incertae sedis</taxon>
        <taxon>Mucoromycota</taxon>
        <taxon>Glomeromycotina</taxon>
        <taxon>Glomeromycetes</taxon>
        <taxon>Glomerales</taxon>
        <taxon>Glomeraceae</taxon>
        <taxon>Rhizophagus</taxon>
    </lineage>
</organism>
<keyword evidence="2" id="KW-1185">Reference proteome</keyword>
<reference evidence="1 2" key="1">
    <citation type="submission" date="2014-02" db="EMBL/GenBank/DDBJ databases">
        <title>Single nucleus genome sequencing reveals high similarity among nuclei of an endomycorrhizal fungus.</title>
        <authorList>
            <person name="Lin K."/>
            <person name="Geurts R."/>
            <person name="Zhang Z."/>
            <person name="Limpens E."/>
            <person name="Saunders D.G."/>
            <person name="Mu D."/>
            <person name="Pang E."/>
            <person name="Cao H."/>
            <person name="Cha H."/>
            <person name="Lin T."/>
            <person name="Zhou Q."/>
            <person name="Shang Y."/>
            <person name="Li Y."/>
            <person name="Ivanov S."/>
            <person name="Sharma T."/>
            <person name="Velzen R.V."/>
            <person name="Ruijter N.D."/>
            <person name="Aanen D.K."/>
            <person name="Win J."/>
            <person name="Kamoun S."/>
            <person name="Bisseling T."/>
            <person name="Huang S."/>
        </authorList>
    </citation>
    <scope>NUCLEOTIDE SEQUENCE [LARGE SCALE GENOMIC DNA]</scope>
    <source>
        <strain evidence="2">DAOM197198w</strain>
    </source>
</reference>
<dbReference type="AlphaFoldDB" id="A0A015MQE2"/>
<evidence type="ECO:0000313" key="1">
    <source>
        <dbReference type="EMBL" id="EXX68983.1"/>
    </source>
</evidence>
<gene>
    <name evidence="1" type="ORF">RirG_100120</name>
</gene>
<dbReference type="Proteomes" id="UP000022910">
    <property type="component" value="Unassembled WGS sequence"/>
</dbReference>
<name>A0A015MQE2_RHIIW</name>
<dbReference type="EMBL" id="JEMT01017044">
    <property type="protein sequence ID" value="EXX68983.1"/>
    <property type="molecule type" value="Genomic_DNA"/>
</dbReference>
<comment type="caution">
    <text evidence="1">The sequence shown here is derived from an EMBL/GenBank/DDBJ whole genome shotgun (WGS) entry which is preliminary data.</text>
</comment>
<protein>
    <submittedName>
        <fullName evidence="1">Uncharacterized protein</fullName>
    </submittedName>
</protein>
<dbReference type="STRING" id="1432141.A0A015MQE2"/>
<dbReference type="OrthoDB" id="270318at2759"/>
<dbReference type="HOGENOM" id="CLU_032068_0_0_1"/>
<sequence length="612" mass="72120">MQSLNSELRIEIFKFTSIPYSLSLINREWCTTSQDPDARAEWSIYKYGKSHVLFHAVRLGNGFITEKVIEALLKRNAIISRYFLQRLLMHFGTHDELLKRERNLHNQIDFSAFHAFQPPPWASNLSLTVFTKLLTEGYKVLDDNELATKGNDMELFHFLSAGPLVINYAPQKLFQNLGEIKDLILNKRFIPFPPRPKPIYEDSIDYIQLMQANSHEEYPSRDGYENYQQLSDVSRAILIHPDLVNMWKKIGYYEICSDFNELVIQGAISNLFPREPPTDWECPDTDIIIKRLDQLINVGFKLTDIIIEEILFSFEHRLNDVGDLLMNSFQKIREESISIIASSCLIQTIKPERYHRKFDLLEFLIKYIDDQPEKAWEKALKHYNVGFKYDIDTIKSVEMRSLSVHSNIYYWILQIYGSNSEITHKCFEDIIESRIWIDLQLQEYSGMDVPEQLTSQAFNSICSIYLEFCNQKIPFKGNYLPYLRLASNEEIIKPLFELSLPIIFDLKLKYDSPFDINYEYDRPNVNKSFNQNNKRKFNETEMNNDQQNGNEKKEWFTLLEEMYYGPIHANNSDITRNFKKKFEEFWERITPSQVSVIAEQSTDITPKKPKTK</sequence>